<evidence type="ECO:0000313" key="4">
    <source>
        <dbReference type="EMBL" id="PMD24127.1"/>
    </source>
</evidence>
<dbReference type="GO" id="GO:0000976">
    <property type="term" value="F:transcription cis-regulatory region binding"/>
    <property type="evidence" value="ECO:0007669"/>
    <property type="project" value="TreeGrafter"/>
</dbReference>
<feature type="region of interest" description="Disordered" evidence="2">
    <location>
        <begin position="75"/>
        <end position="160"/>
    </location>
</feature>
<feature type="domain" description="Zn(2)-C6 fungal-type" evidence="3">
    <location>
        <begin position="14"/>
        <end position="44"/>
    </location>
</feature>
<dbReference type="EMBL" id="KZ613473">
    <property type="protein sequence ID" value="PMD24127.1"/>
    <property type="molecule type" value="Genomic_DNA"/>
</dbReference>
<dbReference type="GO" id="GO:0005634">
    <property type="term" value="C:nucleus"/>
    <property type="evidence" value="ECO:0007669"/>
    <property type="project" value="TreeGrafter"/>
</dbReference>
<dbReference type="SUPFAM" id="SSF57701">
    <property type="entry name" value="Zn2/Cys6 DNA-binding domain"/>
    <property type="match status" value="1"/>
</dbReference>
<dbReference type="PROSITE" id="PS50048">
    <property type="entry name" value="ZN2_CY6_FUNGAL_2"/>
    <property type="match status" value="1"/>
</dbReference>
<dbReference type="AlphaFoldDB" id="A0A2J6QCZ0"/>
<name>A0A2J6QCZ0_9HELO</name>
<dbReference type="InterPro" id="IPR001138">
    <property type="entry name" value="Zn2Cys6_DnaBD"/>
</dbReference>
<dbReference type="STRING" id="1745343.A0A2J6QCZ0"/>
<accession>A0A2J6QCZ0</accession>
<dbReference type="PROSITE" id="PS00463">
    <property type="entry name" value="ZN2_CY6_FUNGAL_1"/>
    <property type="match status" value="1"/>
</dbReference>
<evidence type="ECO:0000313" key="5">
    <source>
        <dbReference type="Proteomes" id="UP000235672"/>
    </source>
</evidence>
<dbReference type="PANTHER" id="PTHR37534">
    <property type="entry name" value="TRANSCRIPTIONAL ACTIVATOR PROTEIN UGA3"/>
    <property type="match status" value="1"/>
</dbReference>
<proteinExistence type="predicted"/>
<keyword evidence="1" id="KW-0539">Nucleus</keyword>
<dbReference type="GO" id="GO:0045944">
    <property type="term" value="P:positive regulation of transcription by RNA polymerase II"/>
    <property type="evidence" value="ECO:0007669"/>
    <property type="project" value="TreeGrafter"/>
</dbReference>
<dbReference type="OrthoDB" id="5419315at2759"/>
<organism evidence="4 5">
    <name type="scientific">Hyaloscypha hepaticicola</name>
    <dbReference type="NCBI Taxonomy" id="2082293"/>
    <lineage>
        <taxon>Eukaryota</taxon>
        <taxon>Fungi</taxon>
        <taxon>Dikarya</taxon>
        <taxon>Ascomycota</taxon>
        <taxon>Pezizomycotina</taxon>
        <taxon>Leotiomycetes</taxon>
        <taxon>Helotiales</taxon>
        <taxon>Hyaloscyphaceae</taxon>
        <taxon>Hyaloscypha</taxon>
    </lineage>
</organism>
<sequence>MSGSVATQKRTRKGCLTCRRRRRKCDEARPRCQNCAEKQFECIYGIRVIFRESNLLGLTPKEKRELEQRGPSRYSDLRFVGAREDDMEGFERSSPEDDTTSPNREDEDINVRSPSRDSQNDLEGIQHHTEDDPGSNDPGPQIMDGVDTHDSIRTPTITTTLPHETVNVNIEGPTDTPRLLSLSPSHNLMTLSYLATSISPSFSLQSYGFQGTQLSRRVEQHPIDKITSVNNAAGPSISPNKKHYLLKLFIEKTSLWIDLSRLTNALGVELSCLARTSPALLHSMLETAACQESIHDTSTSYLHVRLTLRTLALRLLGYEVCQSKATIAAENLLQVSELLSTELQEWNVVFQGFSSLYTQNNMLSQRLLSWIIARFDIAASIISSLPTTTEIGQNEVSQLLPATEVQDAIILCAEIVNLNFSHTTQPIAKKEAWLKLHSAVEDWQMYLITGVQPILTINGVKAAESEHISTSFPVVIYTNRPPFYTSFLFHLSCLLLLQCRPHSLRRAKNSCLKTVPYHAVHLCGVSKSNRLAHSWDPILIAGLLYAGKYLSYCRQQIELLQQLEALAELTGWKMRKEIQRLQELWKASQ</sequence>
<dbReference type="GO" id="GO:0000981">
    <property type="term" value="F:DNA-binding transcription factor activity, RNA polymerase II-specific"/>
    <property type="evidence" value="ECO:0007669"/>
    <property type="project" value="InterPro"/>
</dbReference>
<evidence type="ECO:0000256" key="1">
    <source>
        <dbReference type="ARBA" id="ARBA00023242"/>
    </source>
</evidence>
<protein>
    <recommendedName>
        <fullName evidence="3">Zn(2)-C6 fungal-type domain-containing protein</fullName>
    </recommendedName>
</protein>
<gene>
    <name evidence="4" type="ORF">NA56DRAFT_700600</name>
</gene>
<dbReference type="SMART" id="SM00066">
    <property type="entry name" value="GAL4"/>
    <property type="match status" value="1"/>
</dbReference>
<evidence type="ECO:0000259" key="3">
    <source>
        <dbReference type="PROSITE" id="PS50048"/>
    </source>
</evidence>
<feature type="compositionally biased region" description="Basic and acidic residues" evidence="2">
    <location>
        <begin position="114"/>
        <end position="131"/>
    </location>
</feature>
<dbReference type="Pfam" id="PF00172">
    <property type="entry name" value="Zn_clus"/>
    <property type="match status" value="1"/>
</dbReference>
<dbReference type="Proteomes" id="UP000235672">
    <property type="component" value="Unassembled WGS sequence"/>
</dbReference>
<dbReference type="PANTHER" id="PTHR37534:SF4">
    <property type="entry name" value="ZN(II)2CYS6 TRANSCRIPTION FACTOR (EUROFUNG)"/>
    <property type="match status" value="1"/>
</dbReference>
<keyword evidence="5" id="KW-1185">Reference proteome</keyword>
<dbReference type="GO" id="GO:0008270">
    <property type="term" value="F:zinc ion binding"/>
    <property type="evidence" value="ECO:0007669"/>
    <property type="project" value="InterPro"/>
</dbReference>
<feature type="compositionally biased region" description="Basic and acidic residues" evidence="2">
    <location>
        <begin position="81"/>
        <end position="95"/>
    </location>
</feature>
<evidence type="ECO:0000256" key="2">
    <source>
        <dbReference type="SAM" id="MobiDB-lite"/>
    </source>
</evidence>
<dbReference type="Gene3D" id="4.10.240.10">
    <property type="entry name" value="Zn(2)-C6 fungal-type DNA-binding domain"/>
    <property type="match status" value="1"/>
</dbReference>
<reference evidence="4 5" key="1">
    <citation type="submission" date="2016-05" db="EMBL/GenBank/DDBJ databases">
        <title>A degradative enzymes factory behind the ericoid mycorrhizal symbiosis.</title>
        <authorList>
            <consortium name="DOE Joint Genome Institute"/>
            <person name="Martino E."/>
            <person name="Morin E."/>
            <person name="Grelet G."/>
            <person name="Kuo A."/>
            <person name="Kohler A."/>
            <person name="Daghino S."/>
            <person name="Barry K."/>
            <person name="Choi C."/>
            <person name="Cichocki N."/>
            <person name="Clum A."/>
            <person name="Copeland A."/>
            <person name="Hainaut M."/>
            <person name="Haridas S."/>
            <person name="Labutti K."/>
            <person name="Lindquist E."/>
            <person name="Lipzen A."/>
            <person name="Khouja H.-R."/>
            <person name="Murat C."/>
            <person name="Ohm R."/>
            <person name="Olson A."/>
            <person name="Spatafora J."/>
            <person name="Veneault-Fourrey C."/>
            <person name="Henrissat B."/>
            <person name="Grigoriev I."/>
            <person name="Martin F."/>
            <person name="Perotto S."/>
        </authorList>
    </citation>
    <scope>NUCLEOTIDE SEQUENCE [LARGE SCALE GENOMIC DNA]</scope>
    <source>
        <strain evidence="4 5">UAMH 7357</strain>
    </source>
</reference>
<dbReference type="CDD" id="cd00067">
    <property type="entry name" value="GAL4"/>
    <property type="match status" value="1"/>
</dbReference>
<dbReference type="InterPro" id="IPR036864">
    <property type="entry name" value="Zn2-C6_fun-type_DNA-bd_sf"/>
</dbReference>